<evidence type="ECO:0000256" key="2">
    <source>
        <dbReference type="ARBA" id="ARBA00022679"/>
    </source>
</evidence>
<dbReference type="Pfam" id="PF08241">
    <property type="entry name" value="Methyltransf_11"/>
    <property type="match status" value="1"/>
</dbReference>
<reference evidence="5" key="1">
    <citation type="journal article" date="2006" name="Chem. Biol.">
        <title>Analysis of the ambruticin and jerangolid gene clusters of Sorangium cellulosum reveals unusual mechanisms of polyketide biosynthesis.</title>
        <authorList>
            <person name="Julien B."/>
            <person name="Tian Z.Q."/>
            <person name="Reid R."/>
            <person name="Reeves C.D."/>
        </authorList>
    </citation>
    <scope>NUCLEOTIDE SEQUENCE</scope>
    <source>
        <strain evidence="5">So ce10</strain>
    </source>
</reference>
<keyword evidence="3" id="KW-0949">S-adenosyl-L-methionine</keyword>
<proteinExistence type="predicted"/>
<dbReference type="InterPro" id="IPR029063">
    <property type="entry name" value="SAM-dependent_MTases_sf"/>
</dbReference>
<dbReference type="PANTHER" id="PTHR43464:SF19">
    <property type="entry name" value="UBIQUINONE BIOSYNTHESIS O-METHYLTRANSFERASE, MITOCHONDRIAL"/>
    <property type="match status" value="1"/>
</dbReference>
<keyword evidence="2" id="KW-0808">Transferase</keyword>
<dbReference type="GO" id="GO:0032259">
    <property type="term" value="P:methylation"/>
    <property type="evidence" value="ECO:0007669"/>
    <property type="project" value="UniProtKB-KW"/>
</dbReference>
<keyword evidence="1" id="KW-0489">Methyltransferase</keyword>
<dbReference type="EMBL" id="DQ897667">
    <property type="protein sequence ID" value="ABK32270.1"/>
    <property type="molecule type" value="Genomic_DNA"/>
</dbReference>
<dbReference type="InterPro" id="IPR013216">
    <property type="entry name" value="Methyltransf_11"/>
</dbReference>
<dbReference type="AlphaFoldDB" id="A1YBR7"/>
<protein>
    <submittedName>
        <fullName evidence="5">AmbS</fullName>
    </submittedName>
</protein>
<dbReference type="Gene3D" id="3.40.50.150">
    <property type="entry name" value="Vaccinia Virus protein VP39"/>
    <property type="match status" value="1"/>
</dbReference>
<evidence type="ECO:0000313" key="5">
    <source>
        <dbReference type="EMBL" id="ABK32270.1"/>
    </source>
</evidence>
<name>A1YBR7_SORCE</name>
<organism evidence="5">
    <name type="scientific">Sorangium cellulosum</name>
    <name type="common">Polyangium cellulosum</name>
    <dbReference type="NCBI Taxonomy" id="56"/>
    <lineage>
        <taxon>Bacteria</taxon>
        <taxon>Pseudomonadati</taxon>
        <taxon>Myxococcota</taxon>
        <taxon>Polyangia</taxon>
        <taxon>Polyangiales</taxon>
        <taxon>Polyangiaceae</taxon>
        <taxon>Sorangium</taxon>
    </lineage>
</organism>
<sequence>MPPTEDLKQILEQLGSARLSHEVELSQLMAPLSPEEVLFCFLFIKSGSAEGFGEEPVRFKDLPSAPDRFWKAMALHVGALSGQFKPLPPSYLKDAWLRFVKERPGDEPLSLLEYYSLAAQLLSDTDRVFINHGYAFLNPAEAPSLAAWEEPSRLSIHLYHKLLGGQDFTGLDVVDMACGRGGGSLYLKQRKEARLVAGIDAVRTHVLLAREAHPSVDGVYFLHGRAEEIPLPTGAFDALIAVDAVFHFPLREFLHEAHRVVKPGGRCFLNSWGPPTWYMDLEGAVESCGWKLEHAEDITTGVLLAREQWRTHDMFTWVRSRPRKCRPEIYIEFDRMVMLPVEGRRYYNFHLTRLDQKAS</sequence>
<dbReference type="CDD" id="cd02440">
    <property type="entry name" value="AdoMet_MTases"/>
    <property type="match status" value="1"/>
</dbReference>
<accession>A1YBR7</accession>
<evidence type="ECO:0000256" key="1">
    <source>
        <dbReference type="ARBA" id="ARBA00022603"/>
    </source>
</evidence>
<dbReference type="GO" id="GO:0008757">
    <property type="term" value="F:S-adenosylmethionine-dependent methyltransferase activity"/>
    <property type="evidence" value="ECO:0007669"/>
    <property type="project" value="InterPro"/>
</dbReference>
<gene>
    <name evidence="5" type="primary">ambS</name>
</gene>
<feature type="domain" description="Methyltransferase type 11" evidence="4">
    <location>
        <begin position="174"/>
        <end position="268"/>
    </location>
</feature>
<evidence type="ECO:0000259" key="4">
    <source>
        <dbReference type="Pfam" id="PF08241"/>
    </source>
</evidence>
<evidence type="ECO:0000256" key="3">
    <source>
        <dbReference type="ARBA" id="ARBA00022691"/>
    </source>
</evidence>
<dbReference type="PANTHER" id="PTHR43464">
    <property type="entry name" value="METHYLTRANSFERASE"/>
    <property type="match status" value="1"/>
</dbReference>
<dbReference type="SUPFAM" id="SSF53335">
    <property type="entry name" value="S-adenosyl-L-methionine-dependent methyltransferases"/>
    <property type="match status" value="1"/>
</dbReference>